<accession>A0A150H646</accession>
<name>A0A150H646_9MICO</name>
<dbReference type="STRING" id="36807.Mlaev_02786"/>
<dbReference type="EC" id="2.3.1.189" evidence="4"/>
<dbReference type="Gene3D" id="3.40.630.30">
    <property type="match status" value="1"/>
</dbReference>
<evidence type="ECO:0000313" key="5">
    <source>
        <dbReference type="Proteomes" id="UP000075357"/>
    </source>
</evidence>
<gene>
    <name evidence="4" type="primary">mshD_7</name>
    <name evidence="4" type="ORF">Mlaev_02786</name>
</gene>
<evidence type="ECO:0000313" key="4">
    <source>
        <dbReference type="EMBL" id="KXZ57597.1"/>
    </source>
</evidence>
<dbReference type="SUPFAM" id="SSF55729">
    <property type="entry name" value="Acyl-CoA N-acyltransferases (Nat)"/>
    <property type="match status" value="1"/>
</dbReference>
<dbReference type="InterPro" id="IPR016181">
    <property type="entry name" value="Acyl_CoA_acyltransferase"/>
</dbReference>
<keyword evidence="2 4" id="KW-0012">Acyltransferase</keyword>
<organism evidence="4 5">
    <name type="scientific">Microbacterium laevaniformans</name>
    <dbReference type="NCBI Taxonomy" id="36807"/>
    <lineage>
        <taxon>Bacteria</taxon>
        <taxon>Bacillati</taxon>
        <taxon>Actinomycetota</taxon>
        <taxon>Actinomycetes</taxon>
        <taxon>Micrococcales</taxon>
        <taxon>Microbacteriaceae</taxon>
        <taxon>Microbacterium</taxon>
    </lineage>
</organism>
<dbReference type="Proteomes" id="UP000075357">
    <property type="component" value="Unassembled WGS sequence"/>
</dbReference>
<sequence length="181" mass="19609">MQPAFVEVRELSASDVDRIEADEPAGKGFVREMWRLQMLGRSMLLVAWVGDVPVGSGQLDLSAAPIELKNLNVRPDRRGQGVGTALVVAAEAWMCAHGHTRLSLGVAVDNPAARRLYERLGYVATGETSTVTYDYVDAEGRACTATETDESLVKVWNATVADAPARETTYLSGDGRSRERA</sequence>
<dbReference type="RefSeq" id="WP_231860957.1">
    <property type="nucleotide sequence ID" value="NZ_LRAD01000057.1"/>
</dbReference>
<keyword evidence="1 4" id="KW-0808">Transferase</keyword>
<feature type="domain" description="N-acetyltransferase" evidence="3">
    <location>
        <begin position="6"/>
        <end position="139"/>
    </location>
</feature>
<dbReference type="PROSITE" id="PS51186">
    <property type="entry name" value="GNAT"/>
    <property type="match status" value="1"/>
</dbReference>
<dbReference type="Pfam" id="PF00583">
    <property type="entry name" value="Acetyltransf_1"/>
    <property type="match status" value="1"/>
</dbReference>
<dbReference type="PANTHER" id="PTHR43877">
    <property type="entry name" value="AMINOALKYLPHOSPHONATE N-ACETYLTRANSFERASE-RELATED-RELATED"/>
    <property type="match status" value="1"/>
</dbReference>
<evidence type="ECO:0000259" key="3">
    <source>
        <dbReference type="PROSITE" id="PS51186"/>
    </source>
</evidence>
<evidence type="ECO:0000256" key="1">
    <source>
        <dbReference type="ARBA" id="ARBA00022679"/>
    </source>
</evidence>
<comment type="caution">
    <text evidence="4">The sequence shown here is derived from an EMBL/GenBank/DDBJ whole genome shotgun (WGS) entry which is preliminary data.</text>
</comment>
<dbReference type="CDD" id="cd04301">
    <property type="entry name" value="NAT_SF"/>
    <property type="match status" value="1"/>
</dbReference>
<dbReference type="InterPro" id="IPR000182">
    <property type="entry name" value="GNAT_dom"/>
</dbReference>
<dbReference type="PATRIC" id="fig|36807.3.peg.2837"/>
<evidence type="ECO:0000256" key="2">
    <source>
        <dbReference type="ARBA" id="ARBA00023315"/>
    </source>
</evidence>
<dbReference type="GO" id="GO:0035447">
    <property type="term" value="F:mycothiol synthase activity"/>
    <property type="evidence" value="ECO:0007669"/>
    <property type="project" value="UniProtKB-EC"/>
</dbReference>
<reference evidence="4 5" key="1">
    <citation type="submission" date="2016-01" db="EMBL/GenBank/DDBJ databases">
        <title>Draft genome sequences of Microbacterium laevaniformans LCDC 91-0039 and the type strain of Microbacterium hominis LCDC 84-209.</title>
        <authorList>
            <person name="Bernier A.-M."/>
            <person name="Bernard K."/>
        </authorList>
    </citation>
    <scope>NUCLEOTIDE SEQUENCE [LARGE SCALE GENOMIC DNA]</scope>
    <source>
        <strain evidence="4 5">LCDC 91-0039</strain>
    </source>
</reference>
<dbReference type="EMBL" id="LRAD01000057">
    <property type="protein sequence ID" value="KXZ57597.1"/>
    <property type="molecule type" value="Genomic_DNA"/>
</dbReference>
<protein>
    <submittedName>
        <fullName evidence="4">Mycothiol acetyltransferase</fullName>
        <ecNumber evidence="4">2.3.1.189</ecNumber>
    </submittedName>
</protein>
<dbReference type="InterPro" id="IPR050832">
    <property type="entry name" value="Bact_Acetyltransf"/>
</dbReference>
<dbReference type="AlphaFoldDB" id="A0A150H646"/>
<keyword evidence="5" id="KW-1185">Reference proteome</keyword>
<proteinExistence type="predicted"/>